<evidence type="ECO:0000259" key="1">
    <source>
        <dbReference type="PROSITE" id="PS51704"/>
    </source>
</evidence>
<keyword evidence="3" id="KW-1185">Reference proteome</keyword>
<organism evidence="2 3">
    <name type="scientific">Erythrobacter insulae</name>
    <dbReference type="NCBI Taxonomy" id="2584124"/>
    <lineage>
        <taxon>Bacteria</taxon>
        <taxon>Pseudomonadati</taxon>
        <taxon>Pseudomonadota</taxon>
        <taxon>Alphaproteobacteria</taxon>
        <taxon>Sphingomonadales</taxon>
        <taxon>Erythrobacteraceae</taxon>
        <taxon>Erythrobacter/Porphyrobacter group</taxon>
        <taxon>Erythrobacter</taxon>
    </lineage>
</organism>
<dbReference type="PANTHER" id="PTHR46211">
    <property type="entry name" value="GLYCEROPHOSPHORYL DIESTER PHOSPHODIESTERASE"/>
    <property type="match status" value="1"/>
</dbReference>
<dbReference type="InterPro" id="IPR017946">
    <property type="entry name" value="PLC-like_Pdiesterase_TIM-brl"/>
</dbReference>
<evidence type="ECO:0000313" key="2">
    <source>
        <dbReference type="EMBL" id="TRD11449.1"/>
    </source>
</evidence>
<dbReference type="GO" id="GO:0008081">
    <property type="term" value="F:phosphoric diester hydrolase activity"/>
    <property type="evidence" value="ECO:0007669"/>
    <property type="project" value="InterPro"/>
</dbReference>
<proteinExistence type="predicted"/>
<dbReference type="OrthoDB" id="9795622at2"/>
<dbReference type="Gene3D" id="3.20.20.190">
    <property type="entry name" value="Phosphatidylinositol (PI) phosphodiesterase"/>
    <property type="match status" value="1"/>
</dbReference>
<evidence type="ECO:0000313" key="3">
    <source>
        <dbReference type="Proteomes" id="UP000316343"/>
    </source>
</evidence>
<dbReference type="PANTHER" id="PTHR46211:SF14">
    <property type="entry name" value="GLYCEROPHOSPHODIESTER PHOSPHODIESTERASE"/>
    <property type="match status" value="1"/>
</dbReference>
<dbReference type="GO" id="GO:0006629">
    <property type="term" value="P:lipid metabolic process"/>
    <property type="evidence" value="ECO:0007669"/>
    <property type="project" value="InterPro"/>
</dbReference>
<sequence>MKKYALWAGMAFAVAVLILSVTNASWLAPYPAGAPKQIANRAMAPQIGEAWEEGCSADRIEAPYHRHIANTRDSVLRADRMGAWLVEVDAQLTADGEVVLLTEFNLDCATDGTGAVRDATLEQITSLDAGYGYRVEGENEEQYPFRGKGLRVPTLGEIATAIPRQARLMLHLGADDPALAEAVARAFQAIGRDPQSRGDAFYGASAAVARIREIYPDAWAFTAEEARRCNADYTLSGWTGLLPASCQGRTMLIALDDQALLWGWPNRLIARMEAYDGTIIIEGSGSARDGEVSGITLPEQLTEIPSSFNGYVWTDDAFTTLPALIQRYDNRTQEEIDASQAALENRRKR</sequence>
<dbReference type="PROSITE" id="PS51704">
    <property type="entry name" value="GP_PDE"/>
    <property type="match status" value="1"/>
</dbReference>
<comment type="caution">
    <text evidence="2">The sequence shown here is derived from an EMBL/GenBank/DDBJ whole genome shotgun (WGS) entry which is preliminary data.</text>
</comment>
<dbReference type="Proteomes" id="UP000316343">
    <property type="component" value="Unassembled WGS sequence"/>
</dbReference>
<reference evidence="2 3" key="1">
    <citation type="submission" date="2019-06" db="EMBL/GenBank/DDBJ databases">
        <title>Erythrobacter insulae sp. nov., isolated from a tidal flat.</title>
        <authorList>
            <person name="Yoon J.-H."/>
        </authorList>
    </citation>
    <scope>NUCLEOTIDE SEQUENCE [LARGE SCALE GENOMIC DNA]</scope>
    <source>
        <strain evidence="2 3">JBTF-M21</strain>
    </source>
</reference>
<gene>
    <name evidence="2" type="ORF">FGU71_05970</name>
</gene>
<name>A0A547PBD5_9SPHN</name>
<dbReference type="SUPFAM" id="SSF51695">
    <property type="entry name" value="PLC-like phosphodiesterases"/>
    <property type="match status" value="1"/>
</dbReference>
<dbReference type="Pfam" id="PF03009">
    <property type="entry name" value="GDPD"/>
    <property type="match status" value="1"/>
</dbReference>
<dbReference type="RefSeq" id="WP_142787714.1">
    <property type="nucleotide sequence ID" value="NZ_VHJK01000001.1"/>
</dbReference>
<feature type="domain" description="GP-PDE" evidence="1">
    <location>
        <begin position="53"/>
        <end position="349"/>
    </location>
</feature>
<dbReference type="EMBL" id="VHJK01000001">
    <property type="protein sequence ID" value="TRD11449.1"/>
    <property type="molecule type" value="Genomic_DNA"/>
</dbReference>
<dbReference type="InterPro" id="IPR030395">
    <property type="entry name" value="GP_PDE_dom"/>
</dbReference>
<accession>A0A547PBD5</accession>
<dbReference type="AlphaFoldDB" id="A0A547PBD5"/>
<protein>
    <recommendedName>
        <fullName evidence="1">GP-PDE domain-containing protein</fullName>
    </recommendedName>
</protein>